<accession>A0A4R4A759</accession>
<sequence length="420" mass="46391">MGIRPARLAALLGLLAAPAAQAIERAVEYDFSGDFDVRTFNRDPGVGDTQSGFEQRLRLRGSLTLDDRVSLHAGVNLTNDTWRGDESARAVEDEEPFTIGRTHRTVTFDYGYVELPFDDWTLRVGRQIANWNFDMTVSDDRRDRIMLLGPVGEDITFVIGGDQRQNTTYDDRLDDGYLVFSGFVGKTAGWSWGALLGHYIGDDERAFDGSYQPGYFYTPRSGTLVSPWAQGRLGPVEITTGAHYLGGGDAIFTNNTFAGFLRGGYQATPELLFEAQGFFNLGGSLIEPGFDSFSSLIHNSPRHNASATRIPALDLTGVGKGDRELGGIDQDFDRYLLALRGSYSPTDKWRLQLAGGWVRYDGLTRDLDQAEDVVFGDVQLSYQVTRSTRIWGTYGYAATSDLIPGVDSVDALSLNLRTEF</sequence>
<evidence type="ECO:0008006" key="4">
    <source>
        <dbReference type="Google" id="ProtNLM"/>
    </source>
</evidence>
<feature type="signal peptide" evidence="1">
    <location>
        <begin position="1"/>
        <end position="22"/>
    </location>
</feature>
<gene>
    <name evidence="2" type="ORF">EDC29_10921</name>
</gene>
<evidence type="ECO:0000313" key="3">
    <source>
        <dbReference type="Proteomes" id="UP000295247"/>
    </source>
</evidence>
<name>A0A4R4A759_MARGR</name>
<dbReference type="SUPFAM" id="SSF56935">
    <property type="entry name" value="Porins"/>
    <property type="match status" value="1"/>
</dbReference>
<evidence type="ECO:0000256" key="1">
    <source>
        <dbReference type="SAM" id="SignalP"/>
    </source>
</evidence>
<proteinExistence type="predicted"/>
<dbReference type="RefSeq" id="WP_132230159.1">
    <property type="nucleotide sequence ID" value="NZ_NRRH01000022.1"/>
</dbReference>
<organism evidence="2 3">
    <name type="scientific">Marichromatium gracile</name>
    <name type="common">Chromatium gracile</name>
    <dbReference type="NCBI Taxonomy" id="1048"/>
    <lineage>
        <taxon>Bacteria</taxon>
        <taxon>Pseudomonadati</taxon>
        <taxon>Pseudomonadota</taxon>
        <taxon>Gammaproteobacteria</taxon>
        <taxon>Chromatiales</taxon>
        <taxon>Chromatiaceae</taxon>
        <taxon>Marichromatium</taxon>
    </lineage>
</organism>
<reference evidence="2 3" key="1">
    <citation type="submission" date="2019-03" db="EMBL/GenBank/DDBJ databases">
        <title>Genomic Encyclopedia of Type Strains, Phase IV (KMG-IV): sequencing the most valuable type-strain genomes for metagenomic binning, comparative biology and taxonomic classification.</title>
        <authorList>
            <person name="Goeker M."/>
        </authorList>
    </citation>
    <scope>NUCLEOTIDE SEQUENCE [LARGE SCALE GENOMIC DNA]</scope>
    <source>
        <strain evidence="2 3">DSM 203</strain>
    </source>
</reference>
<keyword evidence="1" id="KW-0732">Signal</keyword>
<dbReference type="EMBL" id="SMDC01000009">
    <property type="protein sequence ID" value="TCW34661.1"/>
    <property type="molecule type" value="Genomic_DNA"/>
</dbReference>
<protein>
    <recommendedName>
        <fullName evidence="4">Alginate export domain-containing protein</fullName>
    </recommendedName>
</protein>
<dbReference type="Proteomes" id="UP000295247">
    <property type="component" value="Unassembled WGS sequence"/>
</dbReference>
<comment type="caution">
    <text evidence="2">The sequence shown here is derived from an EMBL/GenBank/DDBJ whole genome shotgun (WGS) entry which is preliminary data.</text>
</comment>
<dbReference type="AlphaFoldDB" id="A0A4R4A759"/>
<feature type="chain" id="PRO_5020744728" description="Alginate export domain-containing protein" evidence="1">
    <location>
        <begin position="23"/>
        <end position="420"/>
    </location>
</feature>
<evidence type="ECO:0000313" key="2">
    <source>
        <dbReference type="EMBL" id="TCW34661.1"/>
    </source>
</evidence>